<comment type="subcellular location">
    <subcellularLocation>
        <location evidence="1">Secreted</location>
    </subcellularLocation>
</comment>
<dbReference type="Proteomes" id="UP001151699">
    <property type="component" value="Chromosome B"/>
</dbReference>
<reference evidence="10" key="1">
    <citation type="submission" date="2022-07" db="EMBL/GenBank/DDBJ databases">
        <authorList>
            <person name="Trinca V."/>
            <person name="Uliana J.V.C."/>
            <person name="Torres T.T."/>
            <person name="Ward R.J."/>
            <person name="Monesi N."/>
        </authorList>
    </citation>
    <scope>NUCLEOTIDE SEQUENCE</scope>
    <source>
        <strain evidence="10">HSMRA1968</strain>
        <tissue evidence="10">Whole embryos</tissue>
    </source>
</reference>
<feature type="chain" id="PRO_5040276792" evidence="9">
    <location>
        <begin position="24"/>
        <end position="78"/>
    </location>
</feature>
<dbReference type="InterPro" id="IPR002047">
    <property type="entry name" value="Adipokinetic_hormone_CS"/>
</dbReference>
<evidence type="ECO:0000256" key="1">
    <source>
        <dbReference type="ARBA" id="ARBA00004613"/>
    </source>
</evidence>
<evidence type="ECO:0000256" key="5">
    <source>
        <dbReference type="ARBA" id="ARBA00022729"/>
    </source>
</evidence>
<dbReference type="Pfam" id="PF06377">
    <property type="entry name" value="Adipokin_hormo"/>
    <property type="match status" value="1"/>
</dbReference>
<dbReference type="AlphaFoldDB" id="A0A9Q0S144"/>
<evidence type="ECO:0000313" key="10">
    <source>
        <dbReference type="EMBL" id="KAJ6641637.1"/>
    </source>
</evidence>
<dbReference type="PROSITE" id="PS00256">
    <property type="entry name" value="AKH"/>
    <property type="match status" value="1"/>
</dbReference>
<comment type="caution">
    <text evidence="10">The sequence shown here is derived from an EMBL/GenBank/DDBJ whole genome shotgun (WGS) entry which is preliminary data.</text>
</comment>
<gene>
    <name evidence="10" type="primary">Akh</name>
    <name evidence="10" type="ORF">Bhyg_06577</name>
</gene>
<evidence type="ECO:0000256" key="4">
    <source>
        <dbReference type="ARBA" id="ARBA00022702"/>
    </source>
</evidence>
<keyword evidence="4" id="KW-0372">Hormone</keyword>
<evidence type="ECO:0000256" key="3">
    <source>
        <dbReference type="ARBA" id="ARBA00022525"/>
    </source>
</evidence>
<accession>A0A9Q0S144</accession>
<dbReference type="InterPro" id="IPR010475">
    <property type="entry name" value="AKH/RPCH_hormone"/>
</dbReference>
<dbReference type="EMBL" id="WJQU01000002">
    <property type="protein sequence ID" value="KAJ6641637.1"/>
    <property type="molecule type" value="Genomic_DNA"/>
</dbReference>
<dbReference type="GO" id="GO:0005179">
    <property type="term" value="F:hormone activity"/>
    <property type="evidence" value="ECO:0007669"/>
    <property type="project" value="UniProtKB-KW"/>
</dbReference>
<evidence type="ECO:0000256" key="9">
    <source>
        <dbReference type="SAM" id="SignalP"/>
    </source>
</evidence>
<keyword evidence="8" id="KW-0527">Neuropeptide</keyword>
<organism evidence="10 11">
    <name type="scientific">Pseudolycoriella hygida</name>
    <dbReference type="NCBI Taxonomy" id="35572"/>
    <lineage>
        <taxon>Eukaryota</taxon>
        <taxon>Metazoa</taxon>
        <taxon>Ecdysozoa</taxon>
        <taxon>Arthropoda</taxon>
        <taxon>Hexapoda</taxon>
        <taxon>Insecta</taxon>
        <taxon>Pterygota</taxon>
        <taxon>Neoptera</taxon>
        <taxon>Endopterygota</taxon>
        <taxon>Diptera</taxon>
        <taxon>Nematocera</taxon>
        <taxon>Sciaroidea</taxon>
        <taxon>Sciaridae</taxon>
        <taxon>Pseudolycoriella</taxon>
    </lineage>
</organism>
<dbReference type="GO" id="GO:0007218">
    <property type="term" value="P:neuropeptide signaling pathway"/>
    <property type="evidence" value="ECO:0007669"/>
    <property type="project" value="UniProtKB-KW"/>
</dbReference>
<keyword evidence="11" id="KW-1185">Reference proteome</keyword>
<keyword evidence="6" id="KW-0027">Amidation</keyword>
<protein>
    <submittedName>
        <fullName evidence="10">Adipokinetic hormone</fullName>
    </submittedName>
</protein>
<evidence type="ECO:0000256" key="2">
    <source>
        <dbReference type="ARBA" id="ARBA00006145"/>
    </source>
</evidence>
<proteinExistence type="inferred from homology"/>
<feature type="signal peptide" evidence="9">
    <location>
        <begin position="1"/>
        <end position="23"/>
    </location>
</feature>
<evidence type="ECO:0000313" key="11">
    <source>
        <dbReference type="Proteomes" id="UP001151699"/>
    </source>
</evidence>
<evidence type="ECO:0000256" key="7">
    <source>
        <dbReference type="ARBA" id="ARBA00023283"/>
    </source>
</evidence>
<comment type="similarity">
    <text evidence="2">Belongs to the AKH/HRTH/RPCH family.</text>
</comment>
<evidence type="ECO:0000256" key="8">
    <source>
        <dbReference type="ARBA" id="ARBA00023320"/>
    </source>
</evidence>
<dbReference type="GO" id="GO:0005576">
    <property type="term" value="C:extracellular region"/>
    <property type="evidence" value="ECO:0007669"/>
    <property type="project" value="UniProtKB-SubCell"/>
</dbReference>
<evidence type="ECO:0000256" key="6">
    <source>
        <dbReference type="ARBA" id="ARBA00022815"/>
    </source>
</evidence>
<name>A0A9Q0S144_9DIPT</name>
<keyword evidence="5 9" id="KW-0732">Signal</keyword>
<keyword evidence="3" id="KW-0964">Secreted</keyword>
<dbReference type="OrthoDB" id="6159864at2759"/>
<keyword evidence="7" id="KW-0873">Pyrrolidone carboxylic acid</keyword>
<sequence length="78" mass="8850">MDQRSAILITVFLITFVVSSSFGQLTFTPQWGKRSGNPSSNSDFSNQSEMCKTSMDSMMFIYKMIQAEAQKYVECSQK</sequence>